<evidence type="ECO:0000256" key="4">
    <source>
        <dbReference type="ARBA" id="ARBA00022729"/>
    </source>
</evidence>
<dbReference type="PANTHER" id="PTHR47870">
    <property type="entry name" value="CYTOCHROME C-TYPE BIOGENESIS PROTEIN CCMH"/>
    <property type="match status" value="1"/>
</dbReference>
<dbReference type="STRING" id="135739.BTO32_01460"/>
<dbReference type="OrthoDB" id="9804975at2"/>
<protein>
    <recommendedName>
        <fullName evidence="7">Cytochrome c-type biogenesis protein</fullName>
    </recommendedName>
</protein>
<gene>
    <name evidence="10" type="ORF">BTO32_01460</name>
</gene>
<evidence type="ECO:0000256" key="7">
    <source>
        <dbReference type="RuleBase" id="RU364112"/>
    </source>
</evidence>
<dbReference type="GO" id="GO:0046872">
    <property type="term" value="F:metal ion binding"/>
    <property type="evidence" value="ECO:0007669"/>
    <property type="project" value="UniProtKB-KW"/>
</dbReference>
<dbReference type="InterPro" id="IPR005616">
    <property type="entry name" value="CcmH/CycL/Ccl2/NrfF_N"/>
</dbReference>
<evidence type="ECO:0000256" key="8">
    <source>
        <dbReference type="SAM" id="MobiDB-lite"/>
    </source>
</evidence>
<keyword evidence="4 7" id="KW-0732">Signal</keyword>
<evidence type="ECO:0000256" key="2">
    <source>
        <dbReference type="ARBA" id="ARBA00022617"/>
    </source>
</evidence>
<keyword evidence="7" id="KW-0812">Transmembrane</keyword>
<dbReference type="FunFam" id="1.10.8.640:FF:000001">
    <property type="entry name" value="Cytochrome c-type biogenesis protein"/>
    <property type="match status" value="1"/>
</dbReference>
<dbReference type="PANTHER" id="PTHR47870:SF1">
    <property type="entry name" value="CYTOCHROME C-TYPE BIOGENESIS PROTEIN CCMH"/>
    <property type="match status" value="1"/>
</dbReference>
<evidence type="ECO:0000313" key="10">
    <source>
        <dbReference type="EMBL" id="ONF45168.1"/>
    </source>
</evidence>
<dbReference type="InterPro" id="IPR051263">
    <property type="entry name" value="C-type_cytochrome_biogenesis"/>
</dbReference>
<dbReference type="Pfam" id="PF03918">
    <property type="entry name" value="CcmH"/>
    <property type="match status" value="1"/>
</dbReference>
<reference evidence="10 11" key="1">
    <citation type="submission" date="2016-12" db="EMBL/GenBank/DDBJ databases">
        <title>Marinobacter lutaoensis whole genome sequencing.</title>
        <authorList>
            <person name="Verma A."/>
            <person name="Krishnamurthi S."/>
        </authorList>
    </citation>
    <scope>NUCLEOTIDE SEQUENCE [LARGE SCALE GENOMIC DNA]</scope>
    <source>
        <strain evidence="10 11">T5054</strain>
    </source>
</reference>
<dbReference type="GO" id="GO:0005886">
    <property type="term" value="C:plasma membrane"/>
    <property type="evidence" value="ECO:0007669"/>
    <property type="project" value="TreeGrafter"/>
</dbReference>
<name>A0A1V2DWZ9_9GAMM</name>
<keyword evidence="2 7" id="KW-0349">Heme</keyword>
<dbReference type="Proteomes" id="UP000189339">
    <property type="component" value="Unassembled WGS sequence"/>
</dbReference>
<keyword evidence="7" id="KW-0472">Membrane</keyword>
<evidence type="ECO:0000256" key="5">
    <source>
        <dbReference type="ARBA" id="ARBA00022748"/>
    </source>
</evidence>
<keyword evidence="11" id="KW-1185">Reference proteome</keyword>
<feature type="transmembrane region" description="Helical" evidence="7">
    <location>
        <begin position="106"/>
        <end position="128"/>
    </location>
</feature>
<proteinExistence type="inferred from homology"/>
<sequence>MVRKLRLLLLVLLVGAVPAWADVADVYDFDSRAQEVRFQNLLAELRCPKCQNQNIADSHAPISQDMRDEVYRMMKAGASDEEIVDALVARFGEFVRYKPKLDSRTFLLWFTPAIAVFGGLLVVAGVVIRSRRRDRSEPPLSPEERARAERILAGADSGGPAPRED</sequence>
<evidence type="ECO:0000256" key="1">
    <source>
        <dbReference type="ARBA" id="ARBA00010342"/>
    </source>
</evidence>
<keyword evidence="6 7" id="KW-0408">Iron</keyword>
<feature type="region of interest" description="Disordered" evidence="8">
    <location>
        <begin position="133"/>
        <end position="165"/>
    </location>
</feature>
<keyword evidence="5" id="KW-0201">Cytochrome c-type biogenesis</keyword>
<dbReference type="RefSeq" id="WP_076722664.1">
    <property type="nucleotide sequence ID" value="NZ_JABWTC010000002.1"/>
</dbReference>
<feature type="signal peptide" evidence="7">
    <location>
        <begin position="1"/>
        <end position="21"/>
    </location>
</feature>
<feature type="compositionally biased region" description="Basic and acidic residues" evidence="8">
    <location>
        <begin position="134"/>
        <end position="150"/>
    </location>
</feature>
<accession>A0A1V2DWZ9</accession>
<organism evidence="10 11">
    <name type="scientific">Marinobacter lutaoensis</name>
    <dbReference type="NCBI Taxonomy" id="135739"/>
    <lineage>
        <taxon>Bacteria</taxon>
        <taxon>Pseudomonadati</taxon>
        <taxon>Pseudomonadota</taxon>
        <taxon>Gammaproteobacteria</taxon>
        <taxon>Pseudomonadales</taxon>
        <taxon>Marinobacteraceae</taxon>
        <taxon>Marinobacter</taxon>
    </lineage>
</organism>
<feature type="domain" description="CcmH/CycL/Ccl2/NrfF N-terminal" evidence="9">
    <location>
        <begin position="10"/>
        <end position="152"/>
    </location>
</feature>
<dbReference type="AlphaFoldDB" id="A0A1V2DWZ9"/>
<evidence type="ECO:0000256" key="6">
    <source>
        <dbReference type="ARBA" id="ARBA00023004"/>
    </source>
</evidence>
<dbReference type="EMBL" id="MSCW01000001">
    <property type="protein sequence ID" value="ONF45168.1"/>
    <property type="molecule type" value="Genomic_DNA"/>
</dbReference>
<comment type="caution">
    <text evidence="10">The sequence shown here is derived from an EMBL/GenBank/DDBJ whole genome shotgun (WGS) entry which is preliminary data.</text>
</comment>
<dbReference type="Gene3D" id="1.10.8.640">
    <property type="entry name" value="Cytochrome C biogenesis protein"/>
    <property type="match status" value="1"/>
</dbReference>
<keyword evidence="7" id="KW-1133">Transmembrane helix</keyword>
<keyword evidence="3 7" id="KW-0479">Metal-binding</keyword>
<evidence type="ECO:0000259" key="9">
    <source>
        <dbReference type="Pfam" id="PF03918"/>
    </source>
</evidence>
<comment type="similarity">
    <text evidence="1 7">Belongs to the CcmH/CycL/Ccl2/NrfF family.</text>
</comment>
<evidence type="ECO:0000256" key="3">
    <source>
        <dbReference type="ARBA" id="ARBA00022723"/>
    </source>
</evidence>
<evidence type="ECO:0000313" key="11">
    <source>
        <dbReference type="Proteomes" id="UP000189339"/>
    </source>
</evidence>
<dbReference type="CDD" id="cd16378">
    <property type="entry name" value="CcmH_N"/>
    <property type="match status" value="1"/>
</dbReference>
<dbReference type="GO" id="GO:0017004">
    <property type="term" value="P:cytochrome complex assembly"/>
    <property type="evidence" value="ECO:0007669"/>
    <property type="project" value="UniProtKB-KW"/>
</dbReference>
<feature type="chain" id="PRO_5043074410" description="Cytochrome c-type biogenesis protein" evidence="7">
    <location>
        <begin position="22"/>
        <end position="165"/>
    </location>
</feature>
<comment type="function">
    <text evidence="7">Possible subunit of a heme lyase.</text>
</comment>
<dbReference type="InterPro" id="IPR038297">
    <property type="entry name" value="CcmH/CycL/NrfF/Ccl2_sf"/>
</dbReference>